<dbReference type="RefSeq" id="WP_237056756.1">
    <property type="nucleotide sequence ID" value="NZ_JAKJPO010000019.1"/>
</dbReference>
<keyword evidence="3" id="KW-1185">Reference proteome</keyword>
<sequence length="187" mass="18824">MRQQYRLLGLCAALVLGTSACTVEGNAKYTGGGTLNSAGGTGKAVVTINADTCGGNENAKGRVKYADRTAIDFEAVGGVSATATIAKAGICASGDSGSLDPDDSECICEGWPAAVGTYVSTNPAAPGEGVFRACFLSTRENDVGGVDPNVVLVNDVSFVGGPYDGYFNHGTMSGNIKTHACEAPAEG</sequence>
<evidence type="ECO:0000256" key="1">
    <source>
        <dbReference type="SAM" id="SignalP"/>
    </source>
</evidence>
<reference evidence="2 3" key="1">
    <citation type="submission" date="2022-01" db="EMBL/GenBank/DDBJ databases">
        <title>Lysobacter chinensis sp. nov., a bacterium isolated from cow dung compost.</title>
        <authorList>
            <person name="Liu Y."/>
        </authorList>
    </citation>
    <scope>NUCLEOTIDE SEQUENCE [LARGE SCALE GENOMIC DNA]</scope>
    <source>
        <strain evidence="2 3">TLK-CK17</strain>
    </source>
</reference>
<reference evidence="2 3" key="3">
    <citation type="submission" date="2022-01" db="EMBL/GenBank/DDBJ databases">
        <authorList>
            <person name="Zhou L.Y."/>
        </authorList>
    </citation>
    <scope>NUCLEOTIDE SEQUENCE [LARGE SCALE GENOMIC DNA]</scope>
    <source>
        <strain evidence="2 3">TLK-CK17</strain>
    </source>
</reference>
<evidence type="ECO:0000313" key="2">
    <source>
        <dbReference type="EMBL" id="MCF7223626.1"/>
    </source>
</evidence>
<dbReference type="PROSITE" id="PS51257">
    <property type="entry name" value="PROKAR_LIPOPROTEIN"/>
    <property type="match status" value="1"/>
</dbReference>
<keyword evidence="1" id="KW-0732">Signal</keyword>
<evidence type="ECO:0008006" key="4">
    <source>
        <dbReference type="Google" id="ProtNLM"/>
    </source>
</evidence>
<accession>A0ABS9HXM6</accession>
<reference evidence="3" key="2">
    <citation type="submission" date="2022-01" db="EMBL/GenBank/DDBJ databases">
        <title>Lysobacter chinensis sp. nov., a bacterium isolated from cow dung compost.</title>
        <authorList>
            <person name="Zhou L.Y."/>
        </authorList>
    </citation>
    <scope>NUCLEOTIDE SEQUENCE [LARGE SCALE GENOMIC DNA]</scope>
    <source>
        <strain evidence="3">TLK-CK17</strain>
    </source>
</reference>
<feature type="signal peptide" evidence="1">
    <location>
        <begin position="1"/>
        <end position="22"/>
    </location>
</feature>
<evidence type="ECO:0000313" key="3">
    <source>
        <dbReference type="Proteomes" id="UP001430796"/>
    </source>
</evidence>
<name>A0ABS9HXM6_9GAMM</name>
<organism evidence="2 3">
    <name type="scientific">Marilutibacter chinensis</name>
    <dbReference type="NCBI Taxonomy" id="2912247"/>
    <lineage>
        <taxon>Bacteria</taxon>
        <taxon>Pseudomonadati</taxon>
        <taxon>Pseudomonadota</taxon>
        <taxon>Gammaproteobacteria</taxon>
        <taxon>Lysobacterales</taxon>
        <taxon>Lysobacteraceae</taxon>
        <taxon>Marilutibacter</taxon>
    </lineage>
</organism>
<dbReference type="EMBL" id="JAKJPO010000019">
    <property type="protein sequence ID" value="MCF7223626.1"/>
    <property type="molecule type" value="Genomic_DNA"/>
</dbReference>
<feature type="chain" id="PRO_5047174454" description="Lipoprotein" evidence="1">
    <location>
        <begin position="23"/>
        <end position="187"/>
    </location>
</feature>
<dbReference type="Proteomes" id="UP001430796">
    <property type="component" value="Unassembled WGS sequence"/>
</dbReference>
<comment type="caution">
    <text evidence="2">The sequence shown here is derived from an EMBL/GenBank/DDBJ whole genome shotgun (WGS) entry which is preliminary data.</text>
</comment>
<gene>
    <name evidence="2" type="ORF">L3V18_17840</name>
</gene>
<proteinExistence type="predicted"/>
<protein>
    <recommendedName>
        <fullName evidence="4">Lipoprotein</fullName>
    </recommendedName>
</protein>